<reference evidence="2 3" key="1">
    <citation type="submission" date="2021-03" db="EMBL/GenBank/DDBJ databases">
        <title>Antimicrobial resistance genes in bacteria isolated from Japanese honey, and their potential for conferring macrolide and lincosamide resistance in the American foulbrood pathogen Paenibacillus larvae.</title>
        <authorList>
            <person name="Okamoto M."/>
            <person name="Kumagai M."/>
            <person name="Kanamori H."/>
            <person name="Takamatsu D."/>
        </authorList>
    </citation>
    <scope>NUCLEOTIDE SEQUENCE [LARGE SCALE GENOMIC DNA]</scope>
    <source>
        <strain evidence="2 3">J6TS1</strain>
    </source>
</reference>
<evidence type="ECO:0000313" key="3">
    <source>
        <dbReference type="Proteomes" id="UP000680670"/>
    </source>
</evidence>
<keyword evidence="1" id="KW-0472">Membrane</keyword>
<dbReference type="Proteomes" id="UP000680670">
    <property type="component" value="Unassembled WGS sequence"/>
</dbReference>
<feature type="transmembrane region" description="Helical" evidence="1">
    <location>
        <begin position="208"/>
        <end position="230"/>
    </location>
</feature>
<sequence length="270" mass="31261">MLISELYRIVRNKKSIFFIVLLFVIPFVDLSMNVYVSFFDYWLHPEAYGGKLSKENLLHPAFASFLSGTSQGHVAQMLLIWILPLYLLLIYSDFYILEKKIGYSNIVFSKVSRNILLKTRFLLSFFLPFIIILSSLLLNFVLSLIVFKGGQSFMGLEMYPDHNGILLSLSLKHPNITYTIYLLVFSTLAGCCGLLCSALSLLLPNYKYVYPTSFFIWIIQIMLPNSLTYLMQPFIEYGFEEIIPASILFISIVFIFSLLAWRYKVKFDEL</sequence>
<feature type="transmembrane region" description="Helical" evidence="1">
    <location>
        <begin position="16"/>
        <end position="36"/>
    </location>
</feature>
<accession>A0ABQ4KVT2</accession>
<dbReference type="EMBL" id="BORJ01000004">
    <property type="protein sequence ID" value="GIN96137.1"/>
    <property type="molecule type" value="Genomic_DNA"/>
</dbReference>
<dbReference type="RefSeq" id="WP_213020413.1">
    <property type="nucleotide sequence ID" value="NZ_BORJ01000004.1"/>
</dbReference>
<keyword evidence="1" id="KW-1133">Transmembrane helix</keyword>
<keyword evidence="1" id="KW-0812">Transmembrane</keyword>
<feature type="transmembrane region" description="Helical" evidence="1">
    <location>
        <begin position="74"/>
        <end position="96"/>
    </location>
</feature>
<comment type="caution">
    <text evidence="2">The sequence shown here is derived from an EMBL/GenBank/DDBJ whole genome shotgun (WGS) entry which is preliminary data.</text>
</comment>
<proteinExistence type="predicted"/>
<name>A0ABQ4KVT2_SIMTE</name>
<protein>
    <submittedName>
        <fullName evidence="2">Uncharacterized protein</fullName>
    </submittedName>
</protein>
<feature type="transmembrane region" description="Helical" evidence="1">
    <location>
        <begin position="178"/>
        <end position="201"/>
    </location>
</feature>
<feature type="transmembrane region" description="Helical" evidence="1">
    <location>
        <begin position="242"/>
        <end position="261"/>
    </location>
</feature>
<evidence type="ECO:0000256" key="1">
    <source>
        <dbReference type="SAM" id="Phobius"/>
    </source>
</evidence>
<feature type="transmembrane region" description="Helical" evidence="1">
    <location>
        <begin position="121"/>
        <end position="147"/>
    </location>
</feature>
<keyword evidence="3" id="KW-1185">Reference proteome</keyword>
<evidence type="ECO:0000313" key="2">
    <source>
        <dbReference type="EMBL" id="GIN96137.1"/>
    </source>
</evidence>
<gene>
    <name evidence="2" type="primary">yybM</name>
    <name evidence="2" type="ORF">J6TS1_20070</name>
</gene>
<organism evidence="2 3">
    <name type="scientific">Siminovitchia terrae</name>
    <name type="common">Bacillus terrae</name>
    <dbReference type="NCBI Taxonomy" id="1914933"/>
    <lineage>
        <taxon>Bacteria</taxon>
        <taxon>Bacillati</taxon>
        <taxon>Bacillota</taxon>
        <taxon>Bacilli</taxon>
        <taxon>Bacillales</taxon>
        <taxon>Bacillaceae</taxon>
        <taxon>Siminovitchia</taxon>
    </lineage>
</organism>